<dbReference type="InterPro" id="IPR036852">
    <property type="entry name" value="Peptidase_S8/S53_dom_sf"/>
</dbReference>
<evidence type="ECO:0000256" key="12">
    <source>
        <dbReference type="RuleBase" id="RU003355"/>
    </source>
</evidence>
<dbReference type="InterPro" id="IPR006212">
    <property type="entry name" value="Furin_repeat"/>
</dbReference>
<dbReference type="FunFam" id="3.40.50.200:FF:000001">
    <property type="entry name" value="Furin 2, isoform B"/>
    <property type="match status" value="1"/>
</dbReference>
<dbReference type="GO" id="GO:0000139">
    <property type="term" value="C:Golgi membrane"/>
    <property type="evidence" value="ECO:0007669"/>
    <property type="project" value="TreeGrafter"/>
</dbReference>
<dbReference type="EnsemblMetazoa" id="CLYHEMT016037.2">
    <property type="protein sequence ID" value="CLYHEMP016037.2"/>
    <property type="gene ID" value="CLYHEMG016037"/>
</dbReference>
<dbReference type="PROSITE" id="PS00137">
    <property type="entry name" value="SUBTILASE_HIS"/>
    <property type="match status" value="1"/>
</dbReference>
<dbReference type="GO" id="GO:0005802">
    <property type="term" value="C:trans-Golgi network"/>
    <property type="evidence" value="ECO:0007669"/>
    <property type="project" value="TreeGrafter"/>
</dbReference>
<feature type="domain" description="P/Homo B" evidence="14">
    <location>
        <begin position="473"/>
        <end position="612"/>
    </location>
</feature>
<dbReference type="InterPro" id="IPR038466">
    <property type="entry name" value="S8_pro-domain_sf"/>
</dbReference>
<evidence type="ECO:0000256" key="3">
    <source>
        <dbReference type="ARBA" id="ARBA00022685"/>
    </source>
</evidence>
<dbReference type="PROSITE" id="PS00136">
    <property type="entry name" value="SUBTILASE_ASP"/>
    <property type="match status" value="1"/>
</dbReference>
<dbReference type="Pfam" id="PF01483">
    <property type="entry name" value="P_proprotein"/>
    <property type="match status" value="1"/>
</dbReference>
<feature type="active site" description="Charge relay system" evidence="10 11">
    <location>
        <position position="398"/>
    </location>
</feature>
<dbReference type="PRINTS" id="PR00723">
    <property type="entry name" value="SUBTILISIN"/>
</dbReference>
<comment type="cofactor">
    <cofactor evidence="1">
        <name>Ca(2+)</name>
        <dbReference type="ChEBI" id="CHEBI:29108"/>
    </cofactor>
</comment>
<evidence type="ECO:0000256" key="7">
    <source>
        <dbReference type="ARBA" id="ARBA00023145"/>
    </source>
</evidence>
<dbReference type="InterPro" id="IPR023827">
    <property type="entry name" value="Peptidase_S8_Asp-AS"/>
</dbReference>
<dbReference type="Gene3D" id="3.30.70.850">
    <property type="entry name" value="Peptidase S8, pro-domain"/>
    <property type="match status" value="1"/>
</dbReference>
<dbReference type="Gene3D" id="2.10.220.10">
    <property type="entry name" value="Hormone Receptor, Insulin-like Growth Factor Receptor 1, Chain A, domain 2"/>
    <property type="match status" value="10"/>
</dbReference>
<dbReference type="SUPFAM" id="SSF52743">
    <property type="entry name" value="Subtilisin-like"/>
    <property type="match status" value="1"/>
</dbReference>
<evidence type="ECO:0000313" key="16">
    <source>
        <dbReference type="Proteomes" id="UP000594262"/>
    </source>
</evidence>
<reference evidence="15" key="1">
    <citation type="submission" date="2021-01" db="UniProtKB">
        <authorList>
            <consortium name="EnsemblMetazoa"/>
        </authorList>
    </citation>
    <scope>IDENTIFICATION</scope>
</reference>
<evidence type="ECO:0000256" key="6">
    <source>
        <dbReference type="ARBA" id="ARBA00022825"/>
    </source>
</evidence>
<dbReference type="SMART" id="SM00261">
    <property type="entry name" value="FU"/>
    <property type="match status" value="17"/>
</dbReference>
<accession>A0A7M5X1B5</accession>
<dbReference type="Gene3D" id="2.60.120.260">
    <property type="entry name" value="Galactose-binding domain-like"/>
    <property type="match status" value="1"/>
</dbReference>
<feature type="active site" description="Charge relay system" evidence="10 11">
    <location>
        <position position="223"/>
    </location>
</feature>
<dbReference type="SMART" id="SM00181">
    <property type="entry name" value="EGF"/>
    <property type="match status" value="13"/>
</dbReference>
<keyword evidence="8" id="KW-1015">Disulfide bond</keyword>
<dbReference type="InterPro" id="IPR009030">
    <property type="entry name" value="Growth_fac_rcpt_cys_sf"/>
</dbReference>
<dbReference type="SUPFAM" id="SSF49785">
    <property type="entry name" value="Galactose-binding domain-like"/>
    <property type="match status" value="1"/>
</dbReference>
<dbReference type="InterPro" id="IPR023828">
    <property type="entry name" value="Peptidase_S8_Ser-AS"/>
</dbReference>
<feature type="chain" id="PRO_5029895577" description="P/Homo B domain-containing protein" evidence="13">
    <location>
        <begin position="28"/>
        <end position="1507"/>
    </location>
</feature>
<dbReference type="InterPro" id="IPR015500">
    <property type="entry name" value="Peptidase_S8_subtilisin-rel"/>
</dbReference>
<dbReference type="Gene3D" id="3.40.50.200">
    <property type="entry name" value="Peptidase S8/S53 domain"/>
    <property type="match status" value="1"/>
</dbReference>
<evidence type="ECO:0000256" key="10">
    <source>
        <dbReference type="PIRSR" id="PIRSR615500-1"/>
    </source>
</evidence>
<evidence type="ECO:0000259" key="14">
    <source>
        <dbReference type="PROSITE" id="PS51829"/>
    </source>
</evidence>
<evidence type="ECO:0000313" key="15">
    <source>
        <dbReference type="EnsemblMetazoa" id="CLYHEMP016037.2"/>
    </source>
</evidence>
<feature type="active site" description="Charge relay system" evidence="10 11">
    <location>
        <position position="182"/>
    </location>
</feature>
<dbReference type="SUPFAM" id="SSF57184">
    <property type="entry name" value="Growth factor receptor domain"/>
    <property type="match status" value="6"/>
</dbReference>
<evidence type="ECO:0000256" key="11">
    <source>
        <dbReference type="PROSITE-ProRule" id="PRU01240"/>
    </source>
</evidence>
<feature type="signal peptide" evidence="13">
    <location>
        <begin position="1"/>
        <end position="27"/>
    </location>
</feature>
<dbReference type="SMART" id="SM01411">
    <property type="entry name" value="Ephrin_rec_like"/>
    <property type="match status" value="6"/>
</dbReference>
<dbReference type="PROSITE" id="PS51892">
    <property type="entry name" value="SUBTILASE"/>
    <property type="match status" value="1"/>
</dbReference>
<dbReference type="PANTHER" id="PTHR42884">
    <property type="entry name" value="PROPROTEIN CONVERTASE SUBTILISIN/KEXIN-RELATED"/>
    <property type="match status" value="1"/>
</dbReference>
<sequence length="1507" mass="168689">MRKSHAQMMKSIHFVFLFTSLLTTTHAGRDHSSPQVISSKKLKKHKDSGSMITKDIYMNSWAVRVVGDNLMAQKVAVENGFMYKGKVYGDVYEFIHRGVPRRRKRASFIKTLRLGKDNRVRWTQQQASKRRVKRSIHFNDEKWPDQWYLHRTEPGYEGHDMNILPVWKRGITGKGVVVSILDDGIEHTHPELRDNYDKKASFDYNNNDTDPMPNYTWREDNTHGTRCAGEVAAKPNNTRCLVGVAYGARIGGIRMLDGEITDMIEAQSLRHNRDYIDIYSSSWGPEDDGRTVEGPGLLTEQTLAAGAKLGRKGRGSIFVWASGNGGKQMDYCNCDGYTNSIYTISVSAATAHGKQPWYLEHCASTLVSTYSSGKSRHDKHIVTADLKGGCTDSHTGTSVSPPMVAGVAALALEVNPKLTWRDVQHLLVETSSLKNLEDSDFQYNGVKKRFSHSYGFGLINADKMVTMAEKWPTIGEQHVCVKEKEVLYPQNRFNKSQPLVLHLNTTACHGTKQYIKYIEHVQLVASLFHYKRGATEISIQSPMGTISWVLRRRDRDDMPGNFNQWKFLSTHFWGEDPRGMWKVSFYSTGSSSGQGQGFAQEMKLRIYGTEEKPGEDTSKKIDSSLCHAECSSYCTGTENHECDSCKNLHYLDDSGTKHCVATCPAKMYLDNEKKQCLSCHNTCLKCSGRNETDCVTCYPDDVMLNGRCVKECPKGMFKTQDTHNKELHHCQFCFKRCTSCSGTSSNCSSCHKGSTLHGNQCAAACASDQWLDGNKCKLCHNSCKTCIGGMEFNCTSCSKKIFNDKYDRFLYKATSQCLATCPLGTYQSETLLKECLDCQDNCLRCSNNGQKCEICRMDHFLVADLRTCVETCPEGYYTDLLKRTCEPCDIQCKTCVVGNPSACTSCRESFFLKEQSCVSSHECRSLYYVNKKTGRCNFCPSNCTHCESQKSCTQCLLSYFLTPDNRCVSECPKGTFPVASQRCHRCHPSCTHCNGPSQYDCTLCPDDHSLLNGECLETQPSGHYVALYGGVSSYQQCHHYCAECDGPTYGNCTKCIGKLDMRDKKCVNPCPGQWLSDNSCETCHPTCLSCSGPSSRNCLQCNSGYLLNIVTRQCTKNCHRKYYKDMKTQTCRPCHHSCGTCFGANPDQCITCPPKLRFFNNTCLNECPIGWYSQLAVSRVCRRCSPQCNSCQYNPTLCTGCGSNRVWHDFKCFDSCEKGMFQDSNNKRCYRCHESCLTCNGTAPNECLICAEGMTLDKGICVEGCLIGQYNSSLDGGNCKACPKDCIQCHEHGDTKEPKCTICSRTTSLQLDGSCSPQCSPGTYRLPYDNICKSCSINNCLECPLGKKCTKCKTLYKPTTSGHQCESACEEGTYQDLTEQKCADCHHLCLTCNGPTKHGCPICRKKALTLIKRDKQTSCVLECPVGYYQQERHCLPCDGKCKTCETESEQCLSCNEPYILERTNCIAECSEAYYRDLKANQCIPCSTNCSECSPDGCSKCKPASHTI</sequence>
<evidence type="ECO:0000256" key="1">
    <source>
        <dbReference type="ARBA" id="ARBA00001913"/>
    </source>
</evidence>
<evidence type="ECO:0000256" key="13">
    <source>
        <dbReference type="SAM" id="SignalP"/>
    </source>
</evidence>
<dbReference type="Pfam" id="PF16470">
    <property type="entry name" value="S8_pro-domain"/>
    <property type="match status" value="1"/>
</dbReference>
<dbReference type="Pfam" id="PF00082">
    <property type="entry name" value="Peptidase_S8"/>
    <property type="match status" value="1"/>
</dbReference>
<evidence type="ECO:0000256" key="8">
    <source>
        <dbReference type="ARBA" id="ARBA00023157"/>
    </source>
</evidence>
<keyword evidence="7" id="KW-0865">Zymogen</keyword>
<protein>
    <recommendedName>
        <fullName evidence="14">P/Homo B domain-containing protein</fullName>
    </recommendedName>
</protein>
<dbReference type="FunFam" id="2.60.120.260:FF:000006">
    <property type="entry name" value="Proprotein convertase subtilisin/kexin type 5"/>
    <property type="match status" value="1"/>
</dbReference>
<evidence type="ECO:0000256" key="9">
    <source>
        <dbReference type="ARBA" id="ARBA00023180"/>
    </source>
</evidence>
<keyword evidence="2 11" id="KW-0645">Protease</keyword>
<dbReference type="InterPro" id="IPR002884">
    <property type="entry name" value="P_dom"/>
</dbReference>
<keyword evidence="16" id="KW-1185">Reference proteome</keyword>
<evidence type="ECO:0000256" key="4">
    <source>
        <dbReference type="ARBA" id="ARBA00022729"/>
    </source>
</evidence>
<dbReference type="OrthoDB" id="300641at2759"/>
<dbReference type="InterPro" id="IPR032815">
    <property type="entry name" value="S8_pro-domain"/>
</dbReference>
<dbReference type="InterPro" id="IPR000209">
    <property type="entry name" value="Peptidase_S8/S53_dom"/>
</dbReference>
<keyword evidence="5 11" id="KW-0378">Hydrolase</keyword>
<dbReference type="GO" id="GO:0004252">
    <property type="term" value="F:serine-type endopeptidase activity"/>
    <property type="evidence" value="ECO:0007669"/>
    <property type="project" value="UniProtKB-UniRule"/>
</dbReference>
<dbReference type="PROSITE" id="PS51829">
    <property type="entry name" value="P_HOMO_B"/>
    <property type="match status" value="1"/>
</dbReference>
<dbReference type="PANTHER" id="PTHR42884:SF3">
    <property type="entry name" value="FURIN-LIKE PROTEASE 1, ISOFORMS 1_1-X_2"/>
    <property type="match status" value="1"/>
</dbReference>
<dbReference type="SUPFAM" id="SSF54897">
    <property type="entry name" value="Protease propeptides/inhibitors"/>
    <property type="match status" value="1"/>
</dbReference>
<evidence type="ECO:0000256" key="5">
    <source>
        <dbReference type="ARBA" id="ARBA00022801"/>
    </source>
</evidence>
<evidence type="ECO:0000256" key="2">
    <source>
        <dbReference type="ARBA" id="ARBA00022670"/>
    </source>
</evidence>
<proteinExistence type="inferred from homology"/>
<keyword evidence="9" id="KW-0325">Glycoprotein</keyword>
<dbReference type="InterPro" id="IPR034182">
    <property type="entry name" value="Kexin/furin"/>
</dbReference>
<dbReference type="GO" id="GO:0016485">
    <property type="term" value="P:protein processing"/>
    <property type="evidence" value="ECO:0007669"/>
    <property type="project" value="TreeGrafter"/>
</dbReference>
<keyword evidence="3" id="KW-0165">Cleavage on pair of basic residues</keyword>
<keyword evidence="4 13" id="KW-0732">Signal</keyword>
<dbReference type="CDD" id="cd00064">
    <property type="entry name" value="FU"/>
    <property type="match status" value="10"/>
</dbReference>
<comment type="similarity">
    <text evidence="11 12">Belongs to the peptidase S8 family.</text>
</comment>
<dbReference type="PROSITE" id="PS00138">
    <property type="entry name" value="SUBTILASE_SER"/>
    <property type="match status" value="1"/>
</dbReference>
<organism evidence="15 16">
    <name type="scientific">Clytia hemisphaerica</name>
    <dbReference type="NCBI Taxonomy" id="252671"/>
    <lineage>
        <taxon>Eukaryota</taxon>
        <taxon>Metazoa</taxon>
        <taxon>Cnidaria</taxon>
        <taxon>Hydrozoa</taxon>
        <taxon>Hydroidolina</taxon>
        <taxon>Leptothecata</taxon>
        <taxon>Obeliida</taxon>
        <taxon>Clytiidae</taxon>
        <taxon>Clytia</taxon>
    </lineage>
</organism>
<dbReference type="Proteomes" id="UP000594262">
    <property type="component" value="Unplaced"/>
</dbReference>
<name>A0A7M5X1B5_9CNID</name>
<keyword evidence="6 11" id="KW-0720">Serine protease</keyword>
<dbReference type="InterPro" id="IPR000742">
    <property type="entry name" value="EGF"/>
</dbReference>
<dbReference type="InterPro" id="IPR008979">
    <property type="entry name" value="Galactose-bd-like_sf"/>
</dbReference>
<dbReference type="InterPro" id="IPR022398">
    <property type="entry name" value="Peptidase_S8_His-AS"/>
</dbReference>
<dbReference type="CDD" id="cd04059">
    <property type="entry name" value="Peptidases_S8_Protein_convertases_Kexins_Furin-like"/>
    <property type="match status" value="1"/>
</dbReference>